<dbReference type="GO" id="GO:0071555">
    <property type="term" value="P:cell wall organization"/>
    <property type="evidence" value="ECO:0007669"/>
    <property type="project" value="UniProtKB-KW"/>
</dbReference>
<evidence type="ECO:0000256" key="10">
    <source>
        <dbReference type="ARBA" id="ARBA00022984"/>
    </source>
</evidence>
<dbReference type="InterPro" id="IPR004101">
    <property type="entry name" value="Mur_ligase_C"/>
</dbReference>
<keyword evidence="4" id="KW-0963">Cytoplasm</keyword>
<organism evidence="18 19">
    <name type="scientific">Candidatus Sungbacteria bacterium RIFCSPLOWO2_01_FULL_47_10</name>
    <dbReference type="NCBI Taxonomy" id="1802276"/>
    <lineage>
        <taxon>Bacteria</taxon>
        <taxon>Candidatus Sungiibacteriota</taxon>
    </lineage>
</organism>
<dbReference type="Gene3D" id="3.90.190.20">
    <property type="entry name" value="Mur ligase, C-terminal domain"/>
    <property type="match status" value="1"/>
</dbReference>
<dbReference type="PANTHER" id="PTHR43445:SF3">
    <property type="entry name" value="UDP-N-ACETYLMURAMATE--L-ALANINE LIGASE"/>
    <property type="match status" value="1"/>
</dbReference>
<evidence type="ECO:0000256" key="2">
    <source>
        <dbReference type="ARBA" id="ARBA00004752"/>
    </source>
</evidence>
<keyword evidence="5 18" id="KW-0436">Ligase</keyword>
<dbReference type="Gene3D" id="3.40.1190.10">
    <property type="entry name" value="Mur-like, catalytic domain"/>
    <property type="match status" value="1"/>
</dbReference>
<reference evidence="18 19" key="1">
    <citation type="journal article" date="2016" name="Nat. Commun.">
        <title>Thousands of microbial genomes shed light on interconnected biogeochemical processes in an aquifer system.</title>
        <authorList>
            <person name="Anantharaman K."/>
            <person name="Brown C.T."/>
            <person name="Hug L.A."/>
            <person name="Sharon I."/>
            <person name="Castelle C.J."/>
            <person name="Probst A.J."/>
            <person name="Thomas B.C."/>
            <person name="Singh A."/>
            <person name="Wilkins M.J."/>
            <person name="Karaoz U."/>
            <person name="Brodie E.L."/>
            <person name="Williams K.H."/>
            <person name="Hubbard S.S."/>
            <person name="Banfield J.F."/>
        </authorList>
    </citation>
    <scope>NUCLEOTIDE SEQUENCE [LARGE SCALE GENOMIC DNA]</scope>
</reference>
<keyword evidence="8" id="KW-0067">ATP-binding</keyword>
<dbReference type="EMBL" id="MHQO01000071">
    <property type="protein sequence ID" value="OHA04699.1"/>
    <property type="molecule type" value="Genomic_DNA"/>
</dbReference>
<dbReference type="GO" id="GO:0009252">
    <property type="term" value="P:peptidoglycan biosynthetic process"/>
    <property type="evidence" value="ECO:0007669"/>
    <property type="project" value="UniProtKB-UniRule"/>
</dbReference>
<accession>A0A1G2L1Z1</accession>
<dbReference type="InterPro" id="IPR005758">
    <property type="entry name" value="UDP-N-AcMur_Ala_ligase_MurC"/>
</dbReference>
<dbReference type="Pfam" id="PF01225">
    <property type="entry name" value="Mur_ligase"/>
    <property type="match status" value="1"/>
</dbReference>
<dbReference type="GO" id="GO:0008360">
    <property type="term" value="P:regulation of cell shape"/>
    <property type="evidence" value="ECO:0007669"/>
    <property type="project" value="UniProtKB-KW"/>
</dbReference>
<feature type="domain" description="Mur ligase C-terminal" evidence="16">
    <location>
        <begin position="281"/>
        <end position="416"/>
    </location>
</feature>
<keyword evidence="11" id="KW-0131">Cell cycle</keyword>
<feature type="domain" description="Mur ligase central" evidence="17">
    <location>
        <begin position="95"/>
        <end position="256"/>
    </location>
</feature>
<evidence type="ECO:0000256" key="13">
    <source>
        <dbReference type="ARBA" id="ARBA00047833"/>
    </source>
</evidence>
<name>A0A1G2L1Z1_9BACT</name>
<dbReference type="UniPathway" id="UPA00219"/>
<evidence type="ECO:0000313" key="19">
    <source>
        <dbReference type="Proteomes" id="UP000177982"/>
    </source>
</evidence>
<dbReference type="InterPro" id="IPR036615">
    <property type="entry name" value="Mur_ligase_C_dom_sf"/>
</dbReference>
<dbReference type="Pfam" id="PF08245">
    <property type="entry name" value="Mur_ligase_M"/>
    <property type="match status" value="1"/>
</dbReference>
<comment type="caution">
    <text evidence="18">The sequence shown here is derived from an EMBL/GenBank/DDBJ whole genome shotgun (WGS) entry which is preliminary data.</text>
</comment>
<evidence type="ECO:0000313" key="18">
    <source>
        <dbReference type="EMBL" id="OHA04699.1"/>
    </source>
</evidence>
<gene>
    <name evidence="18" type="ORF">A2934_01375</name>
</gene>
<keyword evidence="12" id="KW-0961">Cell wall biogenesis/degradation</keyword>
<dbReference type="Proteomes" id="UP000177982">
    <property type="component" value="Unassembled WGS sequence"/>
</dbReference>
<protein>
    <recommendedName>
        <fullName evidence="3 14">UDP-N-acetylmuramate--L-alanine ligase</fullName>
        <ecNumber evidence="3 14">6.3.2.8</ecNumber>
    </recommendedName>
</protein>
<keyword evidence="6" id="KW-0132">Cell division</keyword>
<evidence type="ECO:0000259" key="17">
    <source>
        <dbReference type="Pfam" id="PF08245"/>
    </source>
</evidence>
<dbReference type="InterPro" id="IPR013221">
    <property type="entry name" value="Mur_ligase_cen"/>
</dbReference>
<evidence type="ECO:0000259" key="16">
    <source>
        <dbReference type="Pfam" id="PF02875"/>
    </source>
</evidence>
<dbReference type="PANTHER" id="PTHR43445">
    <property type="entry name" value="UDP-N-ACETYLMURAMATE--L-ALANINE LIGASE-RELATED"/>
    <property type="match status" value="1"/>
</dbReference>
<comment type="catalytic activity">
    <reaction evidence="13">
        <text>UDP-N-acetyl-alpha-D-muramate + L-alanine + ATP = UDP-N-acetyl-alpha-D-muramoyl-L-alanine + ADP + phosphate + H(+)</text>
        <dbReference type="Rhea" id="RHEA:23372"/>
        <dbReference type="ChEBI" id="CHEBI:15378"/>
        <dbReference type="ChEBI" id="CHEBI:30616"/>
        <dbReference type="ChEBI" id="CHEBI:43474"/>
        <dbReference type="ChEBI" id="CHEBI:57972"/>
        <dbReference type="ChEBI" id="CHEBI:70757"/>
        <dbReference type="ChEBI" id="CHEBI:83898"/>
        <dbReference type="ChEBI" id="CHEBI:456216"/>
        <dbReference type="EC" id="6.3.2.8"/>
    </reaction>
</comment>
<feature type="domain" description="Mur ligase N-terminal catalytic" evidence="15">
    <location>
        <begin position="1"/>
        <end position="90"/>
    </location>
</feature>
<evidence type="ECO:0000256" key="3">
    <source>
        <dbReference type="ARBA" id="ARBA00012211"/>
    </source>
</evidence>
<dbReference type="AlphaFoldDB" id="A0A1G2L1Z1"/>
<dbReference type="NCBIfam" id="TIGR01082">
    <property type="entry name" value="murC"/>
    <property type="match status" value="1"/>
</dbReference>
<evidence type="ECO:0000256" key="5">
    <source>
        <dbReference type="ARBA" id="ARBA00022598"/>
    </source>
</evidence>
<keyword evidence="7" id="KW-0547">Nucleotide-binding</keyword>
<dbReference type="SUPFAM" id="SSF51984">
    <property type="entry name" value="MurCD N-terminal domain"/>
    <property type="match status" value="1"/>
</dbReference>
<evidence type="ECO:0000256" key="9">
    <source>
        <dbReference type="ARBA" id="ARBA00022960"/>
    </source>
</evidence>
<keyword evidence="9" id="KW-0133">Cell shape</keyword>
<dbReference type="SUPFAM" id="SSF53623">
    <property type="entry name" value="MurD-like peptide ligases, catalytic domain"/>
    <property type="match status" value="1"/>
</dbReference>
<dbReference type="Gene3D" id="3.40.50.720">
    <property type="entry name" value="NAD(P)-binding Rossmann-like Domain"/>
    <property type="match status" value="1"/>
</dbReference>
<keyword evidence="10" id="KW-0573">Peptidoglycan synthesis</keyword>
<dbReference type="GO" id="GO:0008763">
    <property type="term" value="F:UDP-N-acetylmuramate-L-alanine ligase activity"/>
    <property type="evidence" value="ECO:0007669"/>
    <property type="project" value="UniProtKB-UniRule"/>
</dbReference>
<evidence type="ECO:0000259" key="15">
    <source>
        <dbReference type="Pfam" id="PF01225"/>
    </source>
</evidence>
<comment type="subcellular location">
    <subcellularLocation>
        <location evidence="1">Cytoplasm</location>
    </subcellularLocation>
</comment>
<dbReference type="InterPro" id="IPR000713">
    <property type="entry name" value="Mur_ligase_N"/>
</dbReference>
<evidence type="ECO:0000256" key="12">
    <source>
        <dbReference type="ARBA" id="ARBA00023316"/>
    </source>
</evidence>
<evidence type="ECO:0000256" key="6">
    <source>
        <dbReference type="ARBA" id="ARBA00022618"/>
    </source>
</evidence>
<evidence type="ECO:0000256" key="1">
    <source>
        <dbReference type="ARBA" id="ARBA00004496"/>
    </source>
</evidence>
<dbReference type="InterPro" id="IPR036565">
    <property type="entry name" value="Mur-like_cat_sf"/>
</dbReference>
<evidence type="ECO:0000256" key="14">
    <source>
        <dbReference type="NCBIfam" id="TIGR01082"/>
    </source>
</evidence>
<proteinExistence type="predicted"/>
<dbReference type="EC" id="6.3.2.8" evidence="3 14"/>
<comment type="pathway">
    <text evidence="2">Cell wall biogenesis; peptidoglycan biosynthesis.</text>
</comment>
<dbReference type="GO" id="GO:0005737">
    <property type="term" value="C:cytoplasm"/>
    <property type="evidence" value="ECO:0007669"/>
    <property type="project" value="UniProtKB-SubCell"/>
</dbReference>
<evidence type="ECO:0000256" key="11">
    <source>
        <dbReference type="ARBA" id="ARBA00023306"/>
    </source>
</evidence>
<dbReference type="GO" id="GO:0051301">
    <property type="term" value="P:cell division"/>
    <property type="evidence" value="ECO:0007669"/>
    <property type="project" value="UniProtKB-KW"/>
</dbReference>
<evidence type="ECO:0000256" key="4">
    <source>
        <dbReference type="ARBA" id="ARBA00022490"/>
    </source>
</evidence>
<dbReference type="Pfam" id="PF02875">
    <property type="entry name" value="Mur_ligase_C"/>
    <property type="match status" value="1"/>
</dbReference>
<dbReference type="SUPFAM" id="SSF53244">
    <property type="entry name" value="MurD-like peptide ligases, peptide-binding domain"/>
    <property type="match status" value="1"/>
</dbReference>
<evidence type="ECO:0000256" key="8">
    <source>
        <dbReference type="ARBA" id="ARBA00022840"/>
    </source>
</evidence>
<evidence type="ECO:0000256" key="7">
    <source>
        <dbReference type="ARBA" id="ARBA00022741"/>
    </source>
</evidence>
<sequence length="426" mass="47735">MSALAKFYLSQGAHVSGSDLESSDITETLKKEGGRIYIGLHDASHIGPRTSAVIYNAAIDAKNPELIEAKKRKLRIVRYSKAVGEISKKFTTIAITGSHGKSTTTALIAHMMIAAGLDPTVIIGTKIKEFGNSNFRMGNSRYLVLEADDYAESFLSYKPHIAVVTNIDKEHLDYYSTFANIIRAFRRFIMNVKPGGFLVLNNDDANVLKIGMPLMQSTRFRGRIKWYSLRNKEVESIKHKLIIPGIHNVSNALAAYRVGQILGIPGESAIKSISEFEGAWRRFEYAGSLNGAKLFHDYAHHPTEIRATLDAAKNCFPRARLWCIFQPHQHERLSLLFNEFTSAFDDAHSVVILDPYEVAGREKRIKTDSDISFQLTLAIDKRMKNDVYYIPYASELAEFIKKYALPDDVIILMGAGNIWKIADGLV</sequence>
<dbReference type="GO" id="GO:0005524">
    <property type="term" value="F:ATP binding"/>
    <property type="evidence" value="ECO:0007669"/>
    <property type="project" value="UniProtKB-KW"/>
</dbReference>
<dbReference type="InterPro" id="IPR050061">
    <property type="entry name" value="MurCDEF_pg_biosynth"/>
</dbReference>